<gene>
    <name evidence="1" type="ORF">MILVUS5_LOCUS24121</name>
</gene>
<comment type="caution">
    <text evidence="1">The sequence shown here is derived from an EMBL/GenBank/DDBJ whole genome shotgun (WGS) entry which is preliminary data.</text>
</comment>
<organism evidence="1 2">
    <name type="scientific">Trifolium pratense</name>
    <name type="common">Red clover</name>
    <dbReference type="NCBI Taxonomy" id="57577"/>
    <lineage>
        <taxon>Eukaryota</taxon>
        <taxon>Viridiplantae</taxon>
        <taxon>Streptophyta</taxon>
        <taxon>Embryophyta</taxon>
        <taxon>Tracheophyta</taxon>
        <taxon>Spermatophyta</taxon>
        <taxon>Magnoliopsida</taxon>
        <taxon>eudicotyledons</taxon>
        <taxon>Gunneridae</taxon>
        <taxon>Pentapetalae</taxon>
        <taxon>rosids</taxon>
        <taxon>fabids</taxon>
        <taxon>Fabales</taxon>
        <taxon>Fabaceae</taxon>
        <taxon>Papilionoideae</taxon>
        <taxon>50 kb inversion clade</taxon>
        <taxon>NPAAA clade</taxon>
        <taxon>Hologalegina</taxon>
        <taxon>IRL clade</taxon>
        <taxon>Trifolieae</taxon>
        <taxon>Trifolium</taxon>
    </lineage>
</organism>
<accession>A0ACB0KP04</accession>
<evidence type="ECO:0000313" key="1">
    <source>
        <dbReference type="EMBL" id="CAJ2657573.1"/>
    </source>
</evidence>
<protein>
    <submittedName>
        <fullName evidence="1">Uncharacterized protein</fullName>
    </submittedName>
</protein>
<keyword evidence="2" id="KW-1185">Reference proteome</keyword>
<name>A0ACB0KP04_TRIPR</name>
<proteinExistence type="predicted"/>
<dbReference type="Proteomes" id="UP001177021">
    <property type="component" value="Unassembled WGS sequence"/>
</dbReference>
<sequence>MCAHNVHRLFQKSMDGRNADAPDVLPDGYKVEKGDGVYYLAYAMGRMSSIWGEDAEEFRPERWINNGIFQPESPFKFVAFHAGPRMCLGKDFAYRQMKIVAMAILHFFKFKLANGTQNVTYKVMFTLHLDKGLPLDAFPRS</sequence>
<evidence type="ECO:0000313" key="2">
    <source>
        <dbReference type="Proteomes" id="UP001177021"/>
    </source>
</evidence>
<reference evidence="1" key="1">
    <citation type="submission" date="2023-10" db="EMBL/GenBank/DDBJ databases">
        <authorList>
            <person name="Rodriguez Cubillos JULIANA M."/>
            <person name="De Vega J."/>
        </authorList>
    </citation>
    <scope>NUCLEOTIDE SEQUENCE</scope>
</reference>
<dbReference type="EMBL" id="CASHSV030000311">
    <property type="protein sequence ID" value="CAJ2657573.1"/>
    <property type="molecule type" value="Genomic_DNA"/>
</dbReference>